<dbReference type="GO" id="GO:0005524">
    <property type="term" value="F:ATP binding"/>
    <property type="evidence" value="ECO:0007669"/>
    <property type="project" value="UniProtKB-UniRule"/>
</dbReference>
<keyword evidence="13" id="KW-0175">Coiled coil</keyword>
<dbReference type="PROSITE" id="PS51787">
    <property type="entry name" value="LON_N"/>
    <property type="match status" value="1"/>
</dbReference>
<evidence type="ECO:0000256" key="12">
    <source>
        <dbReference type="RuleBase" id="RU000591"/>
    </source>
</evidence>
<dbReference type="Gene3D" id="1.20.58.1480">
    <property type="match status" value="1"/>
</dbReference>
<dbReference type="EC" id="3.4.21.53" evidence="10"/>
<feature type="domain" description="Lon N-terminal" evidence="15">
    <location>
        <begin position="1"/>
        <end position="67"/>
    </location>
</feature>
<dbReference type="InterPro" id="IPR003593">
    <property type="entry name" value="AAA+_ATPase"/>
</dbReference>
<dbReference type="PRINTS" id="PR00830">
    <property type="entry name" value="ENDOLAPTASE"/>
</dbReference>
<dbReference type="Pfam" id="PF22667">
    <property type="entry name" value="Lon_lid"/>
    <property type="match status" value="1"/>
</dbReference>
<keyword evidence="3 10" id="KW-0645">Protease</keyword>
<evidence type="ECO:0000259" key="15">
    <source>
        <dbReference type="PROSITE" id="PS51787"/>
    </source>
</evidence>
<dbReference type="Pfam" id="PF00004">
    <property type="entry name" value="AAA"/>
    <property type="match status" value="1"/>
</dbReference>
<dbReference type="Gene3D" id="1.10.8.60">
    <property type="match status" value="1"/>
</dbReference>
<keyword evidence="6 10" id="KW-0720">Serine protease</keyword>
<dbReference type="GO" id="GO:0034605">
    <property type="term" value="P:cellular response to heat"/>
    <property type="evidence" value="ECO:0007669"/>
    <property type="project" value="UniProtKB-UniRule"/>
</dbReference>
<dbReference type="GO" id="GO:0004176">
    <property type="term" value="F:ATP-dependent peptidase activity"/>
    <property type="evidence" value="ECO:0007669"/>
    <property type="project" value="UniProtKB-UniRule"/>
</dbReference>
<evidence type="ECO:0000256" key="3">
    <source>
        <dbReference type="ARBA" id="ARBA00022670"/>
    </source>
</evidence>
<evidence type="ECO:0000256" key="10">
    <source>
        <dbReference type="HAMAP-Rule" id="MF_01973"/>
    </source>
</evidence>
<evidence type="ECO:0000259" key="14">
    <source>
        <dbReference type="PROSITE" id="PS51786"/>
    </source>
</evidence>
<protein>
    <recommendedName>
        <fullName evidence="10">Lon protease</fullName>
        <ecNumber evidence="10">3.4.21.53</ecNumber>
    </recommendedName>
    <alternativeName>
        <fullName evidence="10">ATP-dependent protease La</fullName>
    </alternativeName>
</protein>
<keyword evidence="8 10" id="KW-0346">Stress response</keyword>
<keyword evidence="5 10" id="KW-0378">Hydrolase</keyword>
<evidence type="ECO:0000256" key="4">
    <source>
        <dbReference type="ARBA" id="ARBA00022741"/>
    </source>
</evidence>
<dbReference type="SMART" id="SM00382">
    <property type="entry name" value="AAA"/>
    <property type="match status" value="1"/>
</dbReference>
<evidence type="ECO:0000256" key="1">
    <source>
        <dbReference type="ARBA" id="ARBA00004496"/>
    </source>
</evidence>
<dbReference type="AlphaFoldDB" id="A0A6J4PPZ4"/>
<dbReference type="CDD" id="cd19500">
    <property type="entry name" value="RecA-like_Lon"/>
    <property type="match status" value="1"/>
</dbReference>
<dbReference type="InterPro" id="IPR054594">
    <property type="entry name" value="Lon_lid"/>
</dbReference>
<dbReference type="GO" id="GO:0004252">
    <property type="term" value="F:serine-type endopeptidase activity"/>
    <property type="evidence" value="ECO:0007669"/>
    <property type="project" value="UniProtKB-UniRule"/>
</dbReference>
<comment type="induction">
    <text evidence="10">By heat shock.</text>
</comment>
<reference evidence="16" key="1">
    <citation type="submission" date="2020-02" db="EMBL/GenBank/DDBJ databases">
        <authorList>
            <person name="Meier V. D."/>
        </authorList>
    </citation>
    <scope>NUCLEOTIDE SEQUENCE</scope>
    <source>
        <strain evidence="16">AVDCRST_MAG74</strain>
    </source>
</reference>
<dbReference type="InterPro" id="IPR003111">
    <property type="entry name" value="Lon_prtase_N"/>
</dbReference>
<keyword evidence="7 10" id="KW-0067">ATP-binding</keyword>
<feature type="active site" evidence="10 11">
    <location>
        <position position="544"/>
    </location>
</feature>
<sequence>MERAANLGKNISPEVLAIIANLDDAGRLADLSASNLELKVEDAQSVLDNFDPILRLRRVNDLLSKEIDVLTVQQEINTQARADIDRSQREYFLRQQLKAIQSELGEGNELFEEIEQYRDKILKAKMPQTAEEEALRQLKKLERMHPDTAETATLRNWLDIMTELPWSKSSKDNLNLKKAEKILDEDHYGLERVKERIVEALAVRKLKEKPKGSILCLVGPPGVGKTSLGRSIARALNRKFVRLSLGGLHDEAEIRGHRRTYVGAMPGRIIQAIQQAETINPLIMLDEIDKVGADFRGDPSSALLEVLDPEQNSTFRDNYLNVTFDLSNVMFMTTANVLDTIQPALRDRMEIISLSGYTEEEKLEIARRHLLPKQIEENGLDKNDAKFDRKALQKIIGEYTQEAGLRQLEREIGKVCRKIARKKAELEEDFEEIKVNANTVKDYLRAPKIFPEVALKKDEIGTVTGLAWTAVGGDILFIEALKTKGKGKLQLTGQLGEVMQESAQAAFSYAKARAAELGIEDDAFEKYDIHIHLPEGAIPKDGPSAGITLATAIVSVLSQRAVKKDVAMTGEITLRGNVLPVGGVKEKLLAARRAHIKTVILPEPNRRDLEDLPQEIVEDLTFIFVENVRQVFQAALKEKTPVERAKARTAK</sequence>
<evidence type="ECO:0000256" key="8">
    <source>
        <dbReference type="ARBA" id="ARBA00023016"/>
    </source>
</evidence>
<feature type="coiled-coil region" evidence="13">
    <location>
        <begin position="405"/>
        <end position="436"/>
    </location>
</feature>
<dbReference type="PROSITE" id="PS01046">
    <property type="entry name" value="LON_SER"/>
    <property type="match status" value="1"/>
</dbReference>
<dbReference type="InterPro" id="IPR004815">
    <property type="entry name" value="Lon_bac/euk-typ"/>
</dbReference>
<evidence type="ECO:0000256" key="5">
    <source>
        <dbReference type="ARBA" id="ARBA00022801"/>
    </source>
</evidence>
<dbReference type="GO" id="GO:0016887">
    <property type="term" value="F:ATP hydrolysis activity"/>
    <property type="evidence" value="ECO:0007669"/>
    <property type="project" value="UniProtKB-UniRule"/>
</dbReference>
<feature type="active site" evidence="10 11">
    <location>
        <position position="587"/>
    </location>
</feature>
<dbReference type="SUPFAM" id="SSF54211">
    <property type="entry name" value="Ribosomal protein S5 domain 2-like"/>
    <property type="match status" value="1"/>
</dbReference>
<dbReference type="InterPro" id="IPR027543">
    <property type="entry name" value="Lon_bac"/>
</dbReference>
<dbReference type="InterPro" id="IPR014721">
    <property type="entry name" value="Ribsml_uS5_D2-typ_fold_subgr"/>
</dbReference>
<comment type="subcellular location">
    <subcellularLocation>
        <location evidence="1 10">Cytoplasm</location>
    </subcellularLocation>
</comment>
<dbReference type="Gene3D" id="3.40.50.300">
    <property type="entry name" value="P-loop containing nucleotide triphosphate hydrolases"/>
    <property type="match status" value="1"/>
</dbReference>
<evidence type="ECO:0000256" key="2">
    <source>
        <dbReference type="ARBA" id="ARBA00022490"/>
    </source>
</evidence>
<keyword evidence="2 10" id="KW-0963">Cytoplasm</keyword>
<dbReference type="InterPro" id="IPR027065">
    <property type="entry name" value="Lon_Prtase"/>
</dbReference>
<dbReference type="HAMAP" id="MF_01973">
    <property type="entry name" value="lon_bact"/>
    <property type="match status" value="1"/>
</dbReference>
<accession>A0A6J4PPZ4</accession>
<dbReference type="Gene3D" id="3.30.230.10">
    <property type="match status" value="1"/>
</dbReference>
<feature type="domain" description="Lon proteolytic" evidence="14">
    <location>
        <begin position="457"/>
        <end position="638"/>
    </location>
</feature>
<dbReference type="FunFam" id="3.40.50.300:FF:000021">
    <property type="entry name" value="Lon protease homolog"/>
    <property type="match status" value="1"/>
</dbReference>
<feature type="binding site" evidence="10">
    <location>
        <begin position="219"/>
        <end position="226"/>
    </location>
    <ligand>
        <name>ATP</name>
        <dbReference type="ChEBI" id="CHEBI:30616"/>
    </ligand>
</feature>
<dbReference type="InterPro" id="IPR008268">
    <property type="entry name" value="Peptidase_S16_AS"/>
</dbReference>
<evidence type="ECO:0000256" key="9">
    <source>
        <dbReference type="ARBA" id="ARBA00050665"/>
    </source>
</evidence>
<evidence type="ECO:0000313" key="16">
    <source>
        <dbReference type="EMBL" id="CAA9418699.1"/>
    </source>
</evidence>
<dbReference type="InterPro" id="IPR008269">
    <property type="entry name" value="Lon_proteolytic"/>
</dbReference>
<dbReference type="GO" id="GO:0005737">
    <property type="term" value="C:cytoplasm"/>
    <property type="evidence" value="ECO:0007669"/>
    <property type="project" value="UniProtKB-SubCell"/>
</dbReference>
<dbReference type="GO" id="GO:0043565">
    <property type="term" value="F:sequence-specific DNA binding"/>
    <property type="evidence" value="ECO:0007669"/>
    <property type="project" value="UniProtKB-UniRule"/>
</dbReference>
<organism evidence="16">
    <name type="scientific">uncultured Pyrinomonadaceae bacterium</name>
    <dbReference type="NCBI Taxonomy" id="2283094"/>
    <lineage>
        <taxon>Bacteria</taxon>
        <taxon>Pseudomonadati</taxon>
        <taxon>Acidobacteriota</taxon>
        <taxon>Blastocatellia</taxon>
        <taxon>Blastocatellales</taxon>
        <taxon>Pyrinomonadaceae</taxon>
        <taxon>environmental samples</taxon>
    </lineage>
</organism>
<evidence type="ECO:0000256" key="6">
    <source>
        <dbReference type="ARBA" id="ARBA00022825"/>
    </source>
</evidence>
<proteinExistence type="evidence at transcript level"/>
<dbReference type="InterPro" id="IPR003959">
    <property type="entry name" value="ATPase_AAA_core"/>
</dbReference>
<dbReference type="Pfam" id="PF02190">
    <property type="entry name" value="LON_substr_bdg"/>
    <property type="match status" value="1"/>
</dbReference>
<evidence type="ECO:0000256" key="11">
    <source>
        <dbReference type="PROSITE-ProRule" id="PRU01122"/>
    </source>
</evidence>
<gene>
    <name evidence="10" type="primary">lon</name>
    <name evidence="16" type="ORF">AVDCRST_MAG74-2813</name>
</gene>
<keyword evidence="4 10" id="KW-0547">Nucleotide-binding</keyword>
<dbReference type="Gene3D" id="1.20.5.5270">
    <property type="match status" value="1"/>
</dbReference>
<comment type="similarity">
    <text evidence="10 11 12">Belongs to the peptidase S16 family.</text>
</comment>
<name>A0A6J4PPZ4_9BACT</name>
<dbReference type="Pfam" id="PF05362">
    <property type="entry name" value="Lon_C"/>
    <property type="match status" value="1"/>
</dbReference>
<dbReference type="NCBIfam" id="TIGR00763">
    <property type="entry name" value="lon"/>
    <property type="match status" value="1"/>
</dbReference>
<comment type="subunit">
    <text evidence="10">Homohexamer. Organized in a ring with a central cavity.</text>
</comment>
<comment type="function">
    <text evidence="10">ATP-dependent serine protease that mediates the selective degradation of mutant and abnormal proteins as well as certain short-lived regulatory proteins. Required for cellular homeostasis and for survival from DNA damage and developmental changes induced by stress. Degrades polypeptides processively to yield small peptide fragments that are 5 to 10 amino acids long. Binds to DNA in a double-stranded, site-specific manner.</text>
</comment>
<comment type="catalytic activity">
    <reaction evidence="9 10 11">
        <text>Hydrolysis of proteins in presence of ATP.</text>
        <dbReference type="EC" id="3.4.21.53"/>
    </reaction>
</comment>
<dbReference type="PANTHER" id="PTHR10046">
    <property type="entry name" value="ATP DEPENDENT LON PROTEASE FAMILY MEMBER"/>
    <property type="match status" value="1"/>
</dbReference>
<dbReference type="SUPFAM" id="SSF52540">
    <property type="entry name" value="P-loop containing nucleoside triphosphate hydrolases"/>
    <property type="match status" value="1"/>
</dbReference>
<evidence type="ECO:0000256" key="7">
    <source>
        <dbReference type="ARBA" id="ARBA00022840"/>
    </source>
</evidence>
<dbReference type="EMBL" id="CADCUR010000255">
    <property type="protein sequence ID" value="CAA9418699.1"/>
    <property type="molecule type" value="Genomic_DNA"/>
</dbReference>
<dbReference type="InterPro" id="IPR020568">
    <property type="entry name" value="Ribosomal_Su5_D2-typ_SF"/>
</dbReference>
<evidence type="ECO:0000256" key="13">
    <source>
        <dbReference type="SAM" id="Coils"/>
    </source>
</evidence>
<dbReference type="PROSITE" id="PS51786">
    <property type="entry name" value="LON_PROTEOLYTIC"/>
    <property type="match status" value="1"/>
</dbReference>
<dbReference type="GO" id="GO:0006515">
    <property type="term" value="P:protein quality control for misfolded or incompletely synthesized proteins"/>
    <property type="evidence" value="ECO:0007669"/>
    <property type="project" value="UniProtKB-UniRule"/>
</dbReference>
<dbReference type="InterPro" id="IPR027417">
    <property type="entry name" value="P-loop_NTPase"/>
</dbReference>